<name>A0A1G9VM50_9BACT</name>
<proteinExistence type="predicted"/>
<reference evidence="3 4" key="1">
    <citation type="submission" date="2016-10" db="EMBL/GenBank/DDBJ databases">
        <authorList>
            <person name="de Groot N.N."/>
        </authorList>
    </citation>
    <scope>NUCLEOTIDE SEQUENCE [LARGE SCALE GENOMIC DNA]</scope>
    <source>
        <strain evidence="3 4">DSM 25186</strain>
    </source>
</reference>
<dbReference type="EMBL" id="FNFO01000022">
    <property type="protein sequence ID" value="SDM73186.1"/>
    <property type="molecule type" value="Genomic_DNA"/>
</dbReference>
<dbReference type="STRING" id="1075417.SAMN05421823_1223"/>
<keyword evidence="1" id="KW-0732">Signal</keyword>
<organism evidence="3 4">
    <name type="scientific">Catalinimonas alkaloidigena</name>
    <dbReference type="NCBI Taxonomy" id="1075417"/>
    <lineage>
        <taxon>Bacteria</taxon>
        <taxon>Pseudomonadati</taxon>
        <taxon>Bacteroidota</taxon>
        <taxon>Cytophagia</taxon>
        <taxon>Cytophagales</taxon>
        <taxon>Catalimonadaceae</taxon>
        <taxon>Catalinimonas</taxon>
    </lineage>
</organism>
<evidence type="ECO:0000256" key="1">
    <source>
        <dbReference type="SAM" id="SignalP"/>
    </source>
</evidence>
<dbReference type="Pfam" id="PF11827">
    <property type="entry name" value="DUF3347"/>
    <property type="match status" value="1"/>
</dbReference>
<evidence type="ECO:0000313" key="4">
    <source>
        <dbReference type="Proteomes" id="UP000198510"/>
    </source>
</evidence>
<accession>A0A1G9VM50</accession>
<feature type="chain" id="PRO_5011484325" evidence="1">
    <location>
        <begin position="23"/>
        <end position="187"/>
    </location>
</feature>
<feature type="signal peptide" evidence="1">
    <location>
        <begin position="1"/>
        <end position="22"/>
    </location>
</feature>
<feature type="domain" description="DUF3347" evidence="2">
    <location>
        <begin position="59"/>
        <end position="141"/>
    </location>
</feature>
<evidence type="ECO:0000259" key="2">
    <source>
        <dbReference type="Pfam" id="PF11827"/>
    </source>
</evidence>
<protein>
    <submittedName>
        <fullName evidence="3">Membrane fusion protein, Cu(I)/Ag(I) efflux system</fullName>
    </submittedName>
</protein>
<dbReference type="InterPro" id="IPR021782">
    <property type="entry name" value="DUF3347"/>
</dbReference>
<dbReference type="AlphaFoldDB" id="A0A1G9VM50"/>
<dbReference type="OrthoDB" id="5513217at2"/>
<keyword evidence="4" id="KW-1185">Reference proteome</keyword>
<dbReference type="Proteomes" id="UP000198510">
    <property type="component" value="Unassembled WGS sequence"/>
</dbReference>
<dbReference type="RefSeq" id="WP_089688754.1">
    <property type="nucleotide sequence ID" value="NZ_FNFO01000022.1"/>
</dbReference>
<sequence>MKKQTLVAALIALSGFALPLRAQHQHHATPQSQTPTTKIDADFQQQLATVYLQSQSLLKAFVNSDAAQVQQTARDVEKALSQVNMKLLSGNDHMSWMQQVKTLQNSLQQMSARTDLTAQRQQLDLFSETLYQSIKQFGIGEQTVYYQHCPMAREGKGGYWLSAQQAIQNPYFGQKMLTCGSTKEVLP</sequence>
<evidence type="ECO:0000313" key="3">
    <source>
        <dbReference type="EMBL" id="SDM73186.1"/>
    </source>
</evidence>
<gene>
    <name evidence="3" type="ORF">SAMN05421823_1223</name>
</gene>